<proteinExistence type="predicted"/>
<protein>
    <submittedName>
        <fullName evidence="3">Uncharacterized protein</fullName>
    </submittedName>
</protein>
<dbReference type="Proteomes" id="UP001231189">
    <property type="component" value="Unassembled WGS sequence"/>
</dbReference>
<dbReference type="Pfam" id="PF12274">
    <property type="entry name" value="DUF3615"/>
    <property type="match status" value="1"/>
</dbReference>
<name>A0AAD8R0E2_LOLMU</name>
<feature type="domain" description="PIR2-like helical" evidence="2">
    <location>
        <begin position="3"/>
        <end position="79"/>
    </location>
</feature>
<sequence length="529" mass="59389">MGDPVSNVLLNTIWYDTAFPPQDEFLVDMLCTKSLRRLERRSMAGLVTFLRTLFPEIAENVALLYLLKGDANLQAASSMLQLDGHQLSGSFKKAYKMAAKVAWHPDPRALRELCALPNVVSSVRSLLKTSNACPLSSEDVGGISALLVSLGPSCTPSVPKLRTCASSYVSRRQERFKDHESFFVDTVEAALSDFSKQSLDGVEYQLHVICGVNPQVMENGKYSYHDTKDGDPYCHINFYATPKGSPSEAGTPPTLFFVECRNVDEDNNVLRCCVVDPLTDDGRCYHCEYEGIRLVHPAFGTYHGCHAEFEEIASAPYGLTIEEAIIFGTSRSEYMAWLPSEDSDVRGIIQYRRGIPAFGEWNYDHGDDDWSVLTQRFESATMQIPFSVQKQPLHKRARAGRRRRIPAFGQWNNDHSNDDGDGWTAAVNQCFDPPAVTAHKSHKQVGTWYDDNSIAAMGKQQHKVRQAWDADTGPHIAMEEPFSFMVVKDLDDDLYDVPQEMLCSNSIRRKGRTWLRSLLTSCFCLNCFA</sequence>
<organism evidence="3 4">
    <name type="scientific">Lolium multiflorum</name>
    <name type="common">Italian ryegrass</name>
    <name type="synonym">Lolium perenne subsp. multiflorum</name>
    <dbReference type="NCBI Taxonomy" id="4521"/>
    <lineage>
        <taxon>Eukaryota</taxon>
        <taxon>Viridiplantae</taxon>
        <taxon>Streptophyta</taxon>
        <taxon>Embryophyta</taxon>
        <taxon>Tracheophyta</taxon>
        <taxon>Spermatophyta</taxon>
        <taxon>Magnoliopsida</taxon>
        <taxon>Liliopsida</taxon>
        <taxon>Poales</taxon>
        <taxon>Poaceae</taxon>
        <taxon>BOP clade</taxon>
        <taxon>Pooideae</taxon>
        <taxon>Poodae</taxon>
        <taxon>Poeae</taxon>
        <taxon>Poeae Chloroplast Group 2 (Poeae type)</taxon>
        <taxon>Loliodinae</taxon>
        <taxon>Loliinae</taxon>
        <taxon>Lolium</taxon>
    </lineage>
</organism>
<evidence type="ECO:0000313" key="4">
    <source>
        <dbReference type="Proteomes" id="UP001231189"/>
    </source>
</evidence>
<dbReference type="PANTHER" id="PTHR33120">
    <property type="entry name" value="EXPRESSED PROTEIN-RELATED"/>
    <property type="match status" value="1"/>
</dbReference>
<dbReference type="InterPro" id="IPR046527">
    <property type="entry name" value="PIR2-like_helical"/>
</dbReference>
<dbReference type="AlphaFoldDB" id="A0AAD8R0E2"/>
<evidence type="ECO:0000259" key="1">
    <source>
        <dbReference type="Pfam" id="PF12274"/>
    </source>
</evidence>
<accession>A0AAD8R0E2</accession>
<comment type="caution">
    <text evidence="3">The sequence shown here is derived from an EMBL/GenBank/DDBJ whole genome shotgun (WGS) entry which is preliminary data.</text>
</comment>
<feature type="domain" description="DUF3615" evidence="1">
    <location>
        <begin position="187"/>
        <end position="297"/>
    </location>
</feature>
<dbReference type="PANTHER" id="PTHR33120:SF63">
    <property type="entry name" value="PIR2-LIKE HELICAL DOMAIN-CONTAINING PROTEIN"/>
    <property type="match status" value="1"/>
</dbReference>
<evidence type="ECO:0000259" key="2">
    <source>
        <dbReference type="Pfam" id="PF20235"/>
    </source>
</evidence>
<gene>
    <name evidence="3" type="ORF">QYE76_036086</name>
</gene>
<evidence type="ECO:0000313" key="3">
    <source>
        <dbReference type="EMBL" id="KAK1612413.1"/>
    </source>
</evidence>
<dbReference type="EMBL" id="JAUUTY010000007">
    <property type="protein sequence ID" value="KAK1612413.1"/>
    <property type="molecule type" value="Genomic_DNA"/>
</dbReference>
<keyword evidence="4" id="KW-1185">Reference proteome</keyword>
<reference evidence="3" key="1">
    <citation type="submission" date="2023-07" db="EMBL/GenBank/DDBJ databases">
        <title>A chromosome-level genome assembly of Lolium multiflorum.</title>
        <authorList>
            <person name="Chen Y."/>
            <person name="Copetti D."/>
            <person name="Kolliker R."/>
            <person name="Studer B."/>
        </authorList>
    </citation>
    <scope>NUCLEOTIDE SEQUENCE</scope>
    <source>
        <strain evidence="3">02402/16</strain>
        <tissue evidence="3">Leaf</tissue>
    </source>
</reference>
<dbReference type="Pfam" id="PF20235">
    <property type="entry name" value="PIR2-like_helical"/>
    <property type="match status" value="1"/>
</dbReference>
<dbReference type="InterPro" id="IPR022059">
    <property type="entry name" value="DUF3615"/>
</dbReference>